<dbReference type="AlphaFoldDB" id="A0A7T4U1K1"/>
<dbReference type="PRINTS" id="PR00038">
    <property type="entry name" value="HTHLUXR"/>
</dbReference>
<dbReference type="RefSeq" id="WP_198504272.1">
    <property type="nucleotide sequence ID" value="NZ_CP065959.1"/>
</dbReference>
<dbReference type="SMART" id="SM00421">
    <property type="entry name" value="HTH_LUXR"/>
    <property type="match status" value="1"/>
</dbReference>
<evidence type="ECO:0000256" key="2">
    <source>
        <dbReference type="ARBA" id="ARBA00023125"/>
    </source>
</evidence>
<dbReference type="PROSITE" id="PS50043">
    <property type="entry name" value="HTH_LUXR_2"/>
    <property type="match status" value="1"/>
</dbReference>
<dbReference type="InterPro" id="IPR016032">
    <property type="entry name" value="Sig_transdc_resp-reg_C-effctor"/>
</dbReference>
<dbReference type="SUPFAM" id="SSF46894">
    <property type="entry name" value="C-terminal effector domain of the bipartite response regulators"/>
    <property type="match status" value="1"/>
</dbReference>
<keyword evidence="1" id="KW-0805">Transcription regulation</keyword>
<evidence type="ECO:0000256" key="1">
    <source>
        <dbReference type="ARBA" id="ARBA00023015"/>
    </source>
</evidence>
<keyword evidence="3" id="KW-0804">Transcription</keyword>
<dbReference type="PANTHER" id="PTHR44688">
    <property type="entry name" value="DNA-BINDING TRANSCRIPTIONAL ACTIVATOR DEVR_DOSR"/>
    <property type="match status" value="1"/>
</dbReference>
<dbReference type="GO" id="GO:0006355">
    <property type="term" value="P:regulation of DNA-templated transcription"/>
    <property type="evidence" value="ECO:0007669"/>
    <property type="project" value="InterPro"/>
</dbReference>
<evidence type="ECO:0000313" key="5">
    <source>
        <dbReference type="EMBL" id="QQC92582.1"/>
    </source>
</evidence>
<dbReference type="PROSITE" id="PS00622">
    <property type="entry name" value="HTH_LUXR_1"/>
    <property type="match status" value="1"/>
</dbReference>
<name>A0A7T4U1K1_9ACTN</name>
<dbReference type="PANTHER" id="PTHR44688:SF16">
    <property type="entry name" value="DNA-BINDING TRANSCRIPTIONAL ACTIVATOR DEVR_DOSR"/>
    <property type="match status" value="1"/>
</dbReference>
<sequence length="225" mass="24252">MLSSVPLTQPSPADHRIPVVIHTADPLSGAGVTHHLGPHPAIELVDSAADHPPTDTSRVVAVFVADTLDDTTLMRLRRLMRRDGARTVLVVHRLRESDLLEIIASGVSVVLWRHEVSSARLFEAVTAASRGEGDMPAELLGRLMTQIGSLARTIPGGTAALTGGLTPREVEVVRLVAEGLDTKEIAAALNYSERTIKNNLHALTTRLHLRNRAHAVAHAVREGYI</sequence>
<dbReference type="Proteomes" id="UP000596130">
    <property type="component" value="Chromosome"/>
</dbReference>
<evidence type="ECO:0000256" key="3">
    <source>
        <dbReference type="ARBA" id="ARBA00023163"/>
    </source>
</evidence>
<proteinExistence type="predicted"/>
<dbReference type="Pfam" id="PF00196">
    <property type="entry name" value="GerE"/>
    <property type="match status" value="1"/>
</dbReference>
<evidence type="ECO:0000313" key="6">
    <source>
        <dbReference type="Proteomes" id="UP000596130"/>
    </source>
</evidence>
<dbReference type="GO" id="GO:0003677">
    <property type="term" value="F:DNA binding"/>
    <property type="evidence" value="ECO:0007669"/>
    <property type="project" value="UniProtKB-KW"/>
</dbReference>
<keyword evidence="2" id="KW-0238">DNA-binding</keyword>
<dbReference type="EMBL" id="CP065959">
    <property type="protein sequence ID" value="QQC92582.1"/>
    <property type="molecule type" value="Genomic_DNA"/>
</dbReference>
<organism evidence="5 6">
    <name type="scientific">Streptomyces alfalfae</name>
    <dbReference type="NCBI Taxonomy" id="1642299"/>
    <lineage>
        <taxon>Bacteria</taxon>
        <taxon>Bacillati</taxon>
        <taxon>Actinomycetota</taxon>
        <taxon>Actinomycetes</taxon>
        <taxon>Kitasatosporales</taxon>
        <taxon>Streptomycetaceae</taxon>
        <taxon>Streptomyces</taxon>
    </lineage>
</organism>
<dbReference type="CDD" id="cd06170">
    <property type="entry name" value="LuxR_C_like"/>
    <property type="match status" value="1"/>
</dbReference>
<accession>A0A7T4U1K1</accession>
<protein>
    <submittedName>
        <fullName evidence="5">Response regulator transcription factor</fullName>
    </submittedName>
</protein>
<feature type="domain" description="HTH luxR-type" evidence="4">
    <location>
        <begin position="158"/>
        <end position="223"/>
    </location>
</feature>
<dbReference type="Gene3D" id="3.40.50.2300">
    <property type="match status" value="1"/>
</dbReference>
<dbReference type="InterPro" id="IPR000792">
    <property type="entry name" value="Tscrpt_reg_LuxR_C"/>
</dbReference>
<evidence type="ECO:0000259" key="4">
    <source>
        <dbReference type="PROSITE" id="PS50043"/>
    </source>
</evidence>
<gene>
    <name evidence="5" type="ORF">I8755_32515</name>
</gene>
<reference evidence="5 6" key="1">
    <citation type="submission" date="2020-12" db="EMBL/GenBank/DDBJ databases">
        <title>Identification and biosynthesis of polyene macrolides produced by Streptomyces alfalfae Men-myco-93-63.</title>
        <authorList>
            <person name="Liu D."/>
            <person name="Li Y."/>
            <person name="Liu L."/>
            <person name="Han X."/>
            <person name="Shen F."/>
        </authorList>
    </citation>
    <scope>NUCLEOTIDE SEQUENCE [LARGE SCALE GENOMIC DNA]</scope>
    <source>
        <strain evidence="5 6">Men-myco-93-63</strain>
    </source>
</reference>